<dbReference type="AlphaFoldDB" id="A0A0B2BI48"/>
<protein>
    <submittedName>
        <fullName evidence="2">Uncharacterized protein</fullName>
    </submittedName>
</protein>
<proteinExistence type="predicted"/>
<feature type="transmembrane region" description="Helical" evidence="1">
    <location>
        <begin position="179"/>
        <end position="204"/>
    </location>
</feature>
<evidence type="ECO:0000313" key="3">
    <source>
        <dbReference type="Proteomes" id="UP000230842"/>
    </source>
</evidence>
<accession>A0A0B2BI48</accession>
<dbReference type="RefSeq" id="WP_039346962.1">
    <property type="nucleotide sequence ID" value="NZ_PGEZ01000001.1"/>
</dbReference>
<comment type="caution">
    <text evidence="2">The sequence shown here is derived from an EMBL/GenBank/DDBJ whole genome shotgun (WGS) entry which is preliminary data.</text>
</comment>
<reference evidence="2 3" key="1">
    <citation type="submission" date="2017-11" db="EMBL/GenBank/DDBJ databases">
        <title>Genomic Encyclopedia of Archaeal and Bacterial Type Strains, Phase II (KMG-II): From Individual Species to Whole Genera.</title>
        <authorList>
            <person name="Goeker M."/>
        </authorList>
    </citation>
    <scope>NUCLEOTIDE SEQUENCE [LARGE SCALE GENOMIC DNA]</scope>
    <source>
        <strain evidence="2 3">DSM 27763</strain>
    </source>
</reference>
<name>A0A0B2BI48_9ACTN</name>
<evidence type="ECO:0000313" key="2">
    <source>
        <dbReference type="EMBL" id="PJJ58499.1"/>
    </source>
</evidence>
<keyword evidence="1" id="KW-0472">Membrane</keyword>
<keyword evidence="1" id="KW-1133">Transmembrane helix</keyword>
<evidence type="ECO:0000256" key="1">
    <source>
        <dbReference type="SAM" id="Phobius"/>
    </source>
</evidence>
<dbReference type="EMBL" id="PGEZ01000001">
    <property type="protein sequence ID" value="PJJ58499.1"/>
    <property type="molecule type" value="Genomic_DNA"/>
</dbReference>
<feature type="transmembrane region" description="Helical" evidence="1">
    <location>
        <begin position="7"/>
        <end position="29"/>
    </location>
</feature>
<organism evidence="2 3">
    <name type="scientific">Mumia flava</name>
    <dbReference type="NCBI Taxonomy" id="1348852"/>
    <lineage>
        <taxon>Bacteria</taxon>
        <taxon>Bacillati</taxon>
        <taxon>Actinomycetota</taxon>
        <taxon>Actinomycetes</taxon>
        <taxon>Propionibacteriales</taxon>
        <taxon>Nocardioidaceae</taxon>
        <taxon>Mumia</taxon>
    </lineage>
</organism>
<gene>
    <name evidence="2" type="ORF">CLV56_2750</name>
</gene>
<dbReference type="Proteomes" id="UP000230842">
    <property type="component" value="Unassembled WGS sequence"/>
</dbReference>
<keyword evidence="1" id="KW-0812">Transmembrane</keyword>
<sequence length="223" mass="23283">MSVLARLTWVIVVAGLAALAAVGAVRLLGVPLPGYEPPPPGDVASAAIETLPEDHLYIVPEMAGVLSDEERAAVSAAAAASDPAVFITIINESSESGWFIPHDLRDQIMVGVDLPGQYLVWDGTTYGTSGTLGGNLGYIDTDLTGKNDAALLRYVDAVDSTTLEPADEFDYWGGLGGGITAGLLMVLCAYPALMLVVGIVRVIAGRSFLLPGRWRTLVTGRSA</sequence>
<keyword evidence="3" id="KW-1185">Reference proteome</keyword>
<dbReference type="OrthoDB" id="3830451at2"/>